<dbReference type="EMBL" id="JBHSDT010000002">
    <property type="protein sequence ID" value="MFC4401885.1"/>
    <property type="molecule type" value="Genomic_DNA"/>
</dbReference>
<dbReference type="PANTHER" id="PTHR40032">
    <property type="entry name" value="EXPORTED PROTEIN-RELATED"/>
    <property type="match status" value="1"/>
</dbReference>
<dbReference type="InterPro" id="IPR024301">
    <property type="entry name" value="Amidase_6"/>
</dbReference>
<dbReference type="Pfam" id="PF12671">
    <property type="entry name" value="Amidase_6"/>
    <property type="match status" value="1"/>
</dbReference>
<keyword evidence="3" id="KW-1185">Reference proteome</keyword>
<protein>
    <submittedName>
        <fullName evidence="2">Amidase domain-containing protein</fullName>
    </submittedName>
</protein>
<dbReference type="Proteomes" id="UP001595882">
    <property type="component" value="Unassembled WGS sequence"/>
</dbReference>
<comment type="caution">
    <text evidence="2">The sequence shown here is derived from an EMBL/GenBank/DDBJ whole genome shotgun (WGS) entry which is preliminary data.</text>
</comment>
<evidence type="ECO:0000259" key="1">
    <source>
        <dbReference type="Pfam" id="PF12671"/>
    </source>
</evidence>
<accession>A0ABV8WPU8</accession>
<feature type="domain" description="Putative amidase" evidence="1">
    <location>
        <begin position="123"/>
        <end position="269"/>
    </location>
</feature>
<dbReference type="PANTHER" id="PTHR40032:SF1">
    <property type="entry name" value="EXPORTED PROTEIN"/>
    <property type="match status" value="1"/>
</dbReference>
<name>A0ABV8WPU8_9BACI</name>
<organism evidence="2 3">
    <name type="scientific">Gracilibacillus xinjiangensis</name>
    <dbReference type="NCBI Taxonomy" id="1193282"/>
    <lineage>
        <taxon>Bacteria</taxon>
        <taxon>Bacillati</taxon>
        <taxon>Bacillota</taxon>
        <taxon>Bacilli</taxon>
        <taxon>Bacillales</taxon>
        <taxon>Bacillaceae</taxon>
        <taxon>Gracilibacillus</taxon>
    </lineage>
</organism>
<proteinExistence type="predicted"/>
<dbReference type="RefSeq" id="WP_390248909.1">
    <property type="nucleotide sequence ID" value="NZ_JBHSDT010000002.1"/>
</dbReference>
<evidence type="ECO:0000313" key="3">
    <source>
        <dbReference type="Proteomes" id="UP001595882"/>
    </source>
</evidence>
<sequence length="283" mass="33486">MNKLVRLKMLWQERFNDKTTNHPIYRKKQLHNSNNKKIEWIVVKGIKRKNCTVGNDGNYYYSLHIKCMIKDDYSFYHEEEVLDRYAIFIDSKLLEEGAYTKASGDERYTEQPIAMEDIEQRFSYDRRAAVQYAERWWNDVNPAYNYFEDNDCTNYISQCLRAGGAPMTGAPDRSKGWWYSGSSWSYSWSVAHSFRWYMSSRGNTFQAKLIDSPTELLPGDIICYDFQGDGRWDHNTIVVAKDSENMPLVNAHTNNSRHRYWTYQDSAAWTPQCQYRFFRIGGN</sequence>
<gene>
    <name evidence="2" type="ORF">ACFOY7_02080</name>
</gene>
<reference evidence="3" key="1">
    <citation type="journal article" date="2019" name="Int. J. Syst. Evol. Microbiol.">
        <title>The Global Catalogue of Microorganisms (GCM) 10K type strain sequencing project: providing services to taxonomists for standard genome sequencing and annotation.</title>
        <authorList>
            <consortium name="The Broad Institute Genomics Platform"/>
            <consortium name="The Broad Institute Genome Sequencing Center for Infectious Disease"/>
            <person name="Wu L."/>
            <person name="Ma J."/>
        </authorList>
    </citation>
    <scope>NUCLEOTIDE SEQUENCE [LARGE SCALE GENOMIC DNA]</scope>
    <source>
        <strain evidence="3">CCUG 37865</strain>
    </source>
</reference>
<evidence type="ECO:0000313" key="2">
    <source>
        <dbReference type="EMBL" id="MFC4401885.1"/>
    </source>
</evidence>